<organism evidence="2 3">
    <name type="scientific">Candidatus Erwinia dacicola</name>
    <dbReference type="NCBI Taxonomy" id="252393"/>
    <lineage>
        <taxon>Bacteria</taxon>
        <taxon>Pseudomonadati</taxon>
        <taxon>Pseudomonadota</taxon>
        <taxon>Gammaproteobacteria</taxon>
        <taxon>Enterobacterales</taxon>
        <taxon>Erwiniaceae</taxon>
        <taxon>Erwinia</taxon>
    </lineage>
</organism>
<dbReference type="EMBL" id="MAYS01000461">
    <property type="protein sequence ID" value="OFC61014.1"/>
    <property type="molecule type" value="Genomic_DNA"/>
</dbReference>
<proteinExistence type="predicted"/>
<evidence type="ECO:0000313" key="3">
    <source>
        <dbReference type="Proteomes" id="UP000243534"/>
    </source>
</evidence>
<feature type="domain" description="Integrase catalytic" evidence="1">
    <location>
        <begin position="2"/>
        <end position="51"/>
    </location>
</feature>
<protein>
    <submittedName>
        <fullName evidence="2">Transposase</fullName>
    </submittedName>
</protein>
<dbReference type="InterPro" id="IPR001584">
    <property type="entry name" value="Integrase_cat-core"/>
</dbReference>
<accession>A0A1E7YX25</accession>
<reference evidence="2 3" key="1">
    <citation type="submission" date="2016-07" db="EMBL/GenBank/DDBJ databases">
        <authorList>
            <person name="Yuval B."/>
        </authorList>
    </citation>
    <scope>NUCLEOTIDE SEQUENCE [LARGE SCALE GENOMIC DNA]</scope>
    <source>
        <strain evidence="2 3">IL</strain>
    </source>
</reference>
<comment type="caution">
    <text evidence="2">The sequence shown here is derived from an EMBL/GenBank/DDBJ whole genome shotgun (WGS) entry which is preliminary data.</text>
</comment>
<dbReference type="AlphaFoldDB" id="A0A1E7YX25"/>
<evidence type="ECO:0000259" key="1">
    <source>
        <dbReference type="Pfam" id="PF13333"/>
    </source>
</evidence>
<sequence length="56" mass="6589">MERFFRSLKTEWVPTKGYNSFSEAQGAIIRYITGYYSAIRPHWYNGGLTPNKSERL</sequence>
<name>A0A1E7YX25_9GAMM</name>
<dbReference type="Pfam" id="PF13333">
    <property type="entry name" value="rve_2"/>
    <property type="match status" value="1"/>
</dbReference>
<gene>
    <name evidence="2" type="ORF">BBW68_13730</name>
</gene>
<dbReference type="GO" id="GO:0015074">
    <property type="term" value="P:DNA integration"/>
    <property type="evidence" value="ECO:0007669"/>
    <property type="project" value="InterPro"/>
</dbReference>
<dbReference type="Proteomes" id="UP000243534">
    <property type="component" value="Unassembled WGS sequence"/>
</dbReference>
<evidence type="ECO:0000313" key="2">
    <source>
        <dbReference type="EMBL" id="OFC61014.1"/>
    </source>
</evidence>